<proteinExistence type="predicted"/>
<protein>
    <submittedName>
        <fullName evidence="2">Excise: DNA binding domain, excisionase family</fullName>
    </submittedName>
</protein>
<evidence type="ECO:0000313" key="2">
    <source>
        <dbReference type="EMBL" id="CED90291.1"/>
    </source>
</evidence>
<evidence type="ECO:0000259" key="1">
    <source>
        <dbReference type="Pfam" id="PF12728"/>
    </source>
</evidence>
<dbReference type="InterPro" id="IPR041657">
    <property type="entry name" value="HTH_17"/>
</dbReference>
<dbReference type="InterPro" id="IPR010093">
    <property type="entry name" value="SinI_DNA-bd"/>
</dbReference>
<reference evidence="2" key="1">
    <citation type="submission" date="2014-07" db="EMBL/GenBank/DDBJ databases">
        <authorList>
            <person name="Zhang J.E."/>
            <person name="Yang H."/>
            <person name="Guo J."/>
            <person name="Deng Z."/>
            <person name="Luo H."/>
            <person name="Luo M."/>
            <person name="Zhao B."/>
        </authorList>
    </citation>
    <scope>NUCLEOTIDE SEQUENCE</scope>
    <source>
        <strain evidence="2">AM4</strain>
    </source>
</reference>
<dbReference type="Pfam" id="PF12728">
    <property type="entry name" value="HTH_17"/>
    <property type="match status" value="1"/>
</dbReference>
<accession>A0A1L7R8Y0</accession>
<sequence>MTAATLEAIAERLDRIERALTAGAVPEVRSLSVADVCRLTGIPRPAVLAAIRTGDLPAIEIGERTRVVRPTDLDTWLTSRELRI</sequence>
<name>A0A1L7R8Y0_9ACTO</name>
<organism evidence="2">
    <name type="scientific">Actinomyces succiniciruminis</name>
    <dbReference type="NCBI Taxonomy" id="1522002"/>
    <lineage>
        <taxon>Bacteria</taxon>
        <taxon>Bacillati</taxon>
        <taxon>Actinomycetota</taxon>
        <taxon>Actinomycetes</taxon>
        <taxon>Actinomycetales</taxon>
        <taxon>Actinomycetaceae</taxon>
        <taxon>Actinomyces</taxon>
    </lineage>
</organism>
<feature type="domain" description="Helix-turn-helix" evidence="1">
    <location>
        <begin position="31"/>
        <end position="80"/>
    </location>
</feature>
<dbReference type="NCBIfam" id="TIGR01764">
    <property type="entry name" value="excise"/>
    <property type="match status" value="1"/>
</dbReference>
<dbReference type="GO" id="GO:0003677">
    <property type="term" value="F:DNA binding"/>
    <property type="evidence" value="ECO:0007669"/>
    <property type="project" value="InterPro"/>
</dbReference>
<dbReference type="EMBL" id="LK995470">
    <property type="protein sequence ID" value="CED90291.1"/>
    <property type="molecule type" value="Genomic_DNA"/>
</dbReference>
<dbReference type="RefSeq" id="WP_210578623.1">
    <property type="nucleotide sequence ID" value="NZ_LK995470.1"/>
</dbReference>
<dbReference type="AlphaFoldDB" id="A0A1L7R8Y0"/>
<gene>
    <name evidence="2" type="ORF">AAM4_0396</name>
</gene>